<dbReference type="InterPro" id="IPR007039">
    <property type="entry name" value="TrbC/VirB2"/>
</dbReference>
<gene>
    <name evidence="2" type="ORF">PQU94_00770</name>
</gene>
<evidence type="ECO:0000313" key="3">
    <source>
        <dbReference type="Proteomes" id="UP001216595"/>
    </source>
</evidence>
<name>A0ABT5I9L9_9CAUL</name>
<evidence type="ECO:0000313" key="2">
    <source>
        <dbReference type="EMBL" id="MDC7692804.1"/>
    </source>
</evidence>
<proteinExistence type="predicted"/>
<keyword evidence="3" id="KW-1185">Reference proteome</keyword>
<sequence>MRFIASRIFAFGPTFTLVFTAGLGVIPSPALAQIEKLTSVLENVRTAILGVGVVLFTIMIAWAGYKMGFQQARWTEVSNIVIGAVLVGGASAIAGWLIN</sequence>
<keyword evidence="1" id="KW-0812">Transmembrane</keyword>
<protein>
    <submittedName>
        <fullName evidence="2">TrbC/VirB2 family protein</fullName>
    </submittedName>
</protein>
<dbReference type="EMBL" id="JAQQKW010000001">
    <property type="protein sequence ID" value="MDC7692804.1"/>
    <property type="molecule type" value="Genomic_DNA"/>
</dbReference>
<feature type="transmembrane region" description="Helical" evidence="1">
    <location>
        <begin position="77"/>
        <end position="98"/>
    </location>
</feature>
<organism evidence="2 3">
    <name type="scientific">Asticcacaulis currens</name>
    <dbReference type="NCBI Taxonomy" id="2984210"/>
    <lineage>
        <taxon>Bacteria</taxon>
        <taxon>Pseudomonadati</taxon>
        <taxon>Pseudomonadota</taxon>
        <taxon>Alphaproteobacteria</taxon>
        <taxon>Caulobacterales</taxon>
        <taxon>Caulobacteraceae</taxon>
        <taxon>Asticcacaulis</taxon>
    </lineage>
</organism>
<reference evidence="2 3" key="1">
    <citation type="submission" date="2023-01" db="EMBL/GenBank/DDBJ databases">
        <title>Novel species of the genus Asticcacaulis isolated from rivers.</title>
        <authorList>
            <person name="Lu H."/>
        </authorList>
    </citation>
    <scope>NUCLEOTIDE SEQUENCE [LARGE SCALE GENOMIC DNA]</scope>
    <source>
        <strain evidence="2 3">DXS10W</strain>
    </source>
</reference>
<feature type="transmembrane region" description="Helical" evidence="1">
    <location>
        <begin position="48"/>
        <end position="65"/>
    </location>
</feature>
<dbReference type="Proteomes" id="UP001216595">
    <property type="component" value="Unassembled WGS sequence"/>
</dbReference>
<evidence type="ECO:0000256" key="1">
    <source>
        <dbReference type="SAM" id="Phobius"/>
    </source>
</evidence>
<dbReference type="Pfam" id="PF04956">
    <property type="entry name" value="TrbC"/>
    <property type="match status" value="1"/>
</dbReference>
<comment type="caution">
    <text evidence="2">The sequence shown here is derived from an EMBL/GenBank/DDBJ whole genome shotgun (WGS) entry which is preliminary data.</text>
</comment>
<keyword evidence="1" id="KW-0472">Membrane</keyword>
<keyword evidence="1" id="KW-1133">Transmembrane helix</keyword>
<accession>A0ABT5I9L9</accession>
<dbReference type="RefSeq" id="WP_272739590.1">
    <property type="nucleotide sequence ID" value="NZ_JAQQKW010000001.1"/>
</dbReference>